<name>A0ACC2RFD7_9FUNG</name>
<organism evidence="1 2">
    <name type="scientific">Entomophthora muscae</name>
    <dbReference type="NCBI Taxonomy" id="34485"/>
    <lineage>
        <taxon>Eukaryota</taxon>
        <taxon>Fungi</taxon>
        <taxon>Fungi incertae sedis</taxon>
        <taxon>Zoopagomycota</taxon>
        <taxon>Entomophthoromycotina</taxon>
        <taxon>Entomophthoromycetes</taxon>
        <taxon>Entomophthorales</taxon>
        <taxon>Entomophthoraceae</taxon>
        <taxon>Entomophthora</taxon>
    </lineage>
</organism>
<sequence>MALKNPATPQIYQYMAWVNARCWLEGVAIQQASISFGKSDALFLEDFRSLRHFPYDHPRISSIDYHLSLHAPLLESTPFLENYLKLPSKHPLPLVVILILSGSWSHPSSED</sequence>
<evidence type="ECO:0000313" key="1">
    <source>
        <dbReference type="EMBL" id="KAJ9048741.1"/>
    </source>
</evidence>
<proteinExistence type="predicted"/>
<dbReference type="Proteomes" id="UP001165960">
    <property type="component" value="Unassembled WGS sequence"/>
</dbReference>
<gene>
    <name evidence="1" type="ORF">DSO57_1031769</name>
</gene>
<comment type="caution">
    <text evidence="1">The sequence shown here is derived from an EMBL/GenBank/DDBJ whole genome shotgun (WGS) entry which is preliminary data.</text>
</comment>
<reference evidence="1" key="1">
    <citation type="submission" date="2022-04" db="EMBL/GenBank/DDBJ databases">
        <title>Genome of the entomopathogenic fungus Entomophthora muscae.</title>
        <authorList>
            <person name="Elya C."/>
            <person name="Lovett B.R."/>
            <person name="Lee E."/>
            <person name="Macias A.M."/>
            <person name="Hajek A.E."/>
            <person name="De Bivort B.L."/>
            <person name="Kasson M.T."/>
            <person name="De Fine Licht H.H."/>
            <person name="Stajich J.E."/>
        </authorList>
    </citation>
    <scope>NUCLEOTIDE SEQUENCE</scope>
    <source>
        <strain evidence="1">Berkeley</strain>
    </source>
</reference>
<keyword evidence="2" id="KW-1185">Reference proteome</keyword>
<evidence type="ECO:0000313" key="2">
    <source>
        <dbReference type="Proteomes" id="UP001165960"/>
    </source>
</evidence>
<accession>A0ACC2RFD7</accession>
<protein>
    <submittedName>
        <fullName evidence="1">Uncharacterized protein</fullName>
    </submittedName>
</protein>
<dbReference type="EMBL" id="QTSX02007331">
    <property type="protein sequence ID" value="KAJ9048741.1"/>
    <property type="molecule type" value="Genomic_DNA"/>
</dbReference>